<evidence type="ECO:0000256" key="6">
    <source>
        <dbReference type="ARBA" id="ARBA00022781"/>
    </source>
</evidence>
<evidence type="ECO:0000256" key="7">
    <source>
        <dbReference type="ARBA" id="ARBA00022989"/>
    </source>
</evidence>
<feature type="transmembrane region" description="Helical" evidence="15">
    <location>
        <begin position="6"/>
        <end position="25"/>
    </location>
</feature>
<dbReference type="InterPro" id="IPR050059">
    <property type="entry name" value="ATP_synthase_B_chain"/>
</dbReference>
<keyword evidence="9 15" id="KW-0472">Membrane</keyword>
<evidence type="ECO:0000256" key="3">
    <source>
        <dbReference type="ARBA" id="ARBA00022475"/>
    </source>
</evidence>
<dbReference type="GO" id="GO:0045259">
    <property type="term" value="C:proton-transporting ATP synthase complex"/>
    <property type="evidence" value="ECO:0007669"/>
    <property type="project" value="UniProtKB-KW"/>
</dbReference>
<comment type="function">
    <text evidence="12">Component of the F(0) channel, it forms part of the peripheral stalk, linking F(1) to F(0). The b'-subunit is a diverged and duplicated form of b found in plants and photosynthetic bacteria.</text>
</comment>
<keyword evidence="2 15" id="KW-0813">Transport</keyword>
<keyword evidence="3 15" id="KW-1003">Cell membrane</keyword>
<dbReference type="GO" id="GO:0046961">
    <property type="term" value="F:proton-transporting ATPase activity, rotational mechanism"/>
    <property type="evidence" value="ECO:0007669"/>
    <property type="project" value="TreeGrafter"/>
</dbReference>
<keyword evidence="10 15" id="KW-0066">ATP synthesis</keyword>
<dbReference type="InterPro" id="IPR002146">
    <property type="entry name" value="ATP_synth_b/b'su_bac/chlpt"/>
</dbReference>
<evidence type="ECO:0000256" key="17">
    <source>
        <dbReference type="SAM" id="Coils"/>
    </source>
</evidence>
<gene>
    <name evidence="15" type="primary">atpF</name>
    <name evidence="18" type="ORF">SAMN05444274_106233</name>
</gene>
<organism evidence="18 19">
    <name type="scientific">Mariniphaga anaerophila</name>
    <dbReference type="NCBI Taxonomy" id="1484053"/>
    <lineage>
        <taxon>Bacteria</taxon>
        <taxon>Pseudomonadati</taxon>
        <taxon>Bacteroidota</taxon>
        <taxon>Bacteroidia</taxon>
        <taxon>Marinilabiliales</taxon>
        <taxon>Prolixibacteraceae</taxon>
        <taxon>Mariniphaga</taxon>
    </lineage>
</organism>
<comment type="subcellular location">
    <subcellularLocation>
        <location evidence="15">Cell membrane</location>
        <topology evidence="15">Single-pass membrane protein</topology>
    </subcellularLocation>
    <subcellularLocation>
        <location evidence="14">Endomembrane system</location>
        <topology evidence="14">Single-pass membrane protein</topology>
    </subcellularLocation>
</comment>
<keyword evidence="8 15" id="KW-0406">Ion transport</keyword>
<evidence type="ECO:0000256" key="13">
    <source>
        <dbReference type="ARBA" id="ARBA00026054"/>
    </source>
</evidence>
<comment type="function">
    <text evidence="11 15">F(1)F(0) ATP synthase produces ATP from ADP in the presence of a proton or sodium gradient. F-type ATPases consist of two structural domains, F(1) containing the extramembraneous catalytic core and F(0) containing the membrane proton channel, linked together by a central stalk and a peripheral stalk. During catalysis, ATP synthesis in the catalytic domain of F(1) is coupled via a rotary mechanism of the central stalk subunits to proton translocation.</text>
</comment>
<evidence type="ECO:0000256" key="9">
    <source>
        <dbReference type="ARBA" id="ARBA00023136"/>
    </source>
</evidence>
<evidence type="ECO:0000256" key="11">
    <source>
        <dbReference type="ARBA" id="ARBA00025198"/>
    </source>
</evidence>
<evidence type="ECO:0000313" key="18">
    <source>
        <dbReference type="EMBL" id="SHF57322.1"/>
    </source>
</evidence>
<dbReference type="Gene3D" id="6.10.250.1580">
    <property type="match status" value="1"/>
</dbReference>
<reference evidence="18 19" key="1">
    <citation type="submission" date="2016-11" db="EMBL/GenBank/DDBJ databases">
        <authorList>
            <person name="Jaros S."/>
            <person name="Januszkiewicz K."/>
            <person name="Wedrychowicz H."/>
        </authorList>
    </citation>
    <scope>NUCLEOTIDE SEQUENCE [LARGE SCALE GENOMIC DNA]</scope>
    <source>
        <strain evidence="18 19">DSM 26910</strain>
    </source>
</reference>
<evidence type="ECO:0000256" key="8">
    <source>
        <dbReference type="ARBA" id="ARBA00023065"/>
    </source>
</evidence>
<dbReference type="PANTHER" id="PTHR33445">
    <property type="entry name" value="ATP SYNTHASE SUBUNIT B', CHLOROPLASTIC"/>
    <property type="match status" value="1"/>
</dbReference>
<dbReference type="STRING" id="1484053.SAMN05444274_106233"/>
<comment type="subunit">
    <text evidence="13">F-type ATPases have 2 components, F(1) - the catalytic core - and F(0) - the membrane proton channel. F(1) has five subunits: alpha(3), beta(3), gamma(1), delta(1), epsilon(1). F(0) has four main subunits: a(1), b(2) and c(10-14). The alpha and beta chains form an alternating ring which encloses part of the gamma chain. F(1) is attached to F(0) by a central stalk formed by the gamma and epsilon chains, while a peripheral stalk is formed by the delta and b chains.</text>
</comment>
<dbReference type="CDD" id="cd06503">
    <property type="entry name" value="ATP-synt_Fo_b"/>
    <property type="match status" value="1"/>
</dbReference>
<accession>A0A1M5CSJ4</accession>
<comment type="subunit">
    <text evidence="15">F-type ATPases have 2 components, F(1) - the catalytic core - and F(0) - the membrane proton channel. F(1) has five subunits: alpha(3), beta(3), gamma(1), delta(1), epsilon(1). F(0) has three main subunits: a(1), b(2) and c(10-14). The alpha and beta chains form an alternating ring which encloses part of the gamma chain. F(1) is attached to F(0) by a central stalk formed by the gamma and epsilon chains, while a peripheral stalk is formed by the delta and b chains.</text>
</comment>
<keyword evidence="17" id="KW-0175">Coiled coil</keyword>
<dbReference type="InterPro" id="IPR005864">
    <property type="entry name" value="ATP_synth_F0_bsu_bac"/>
</dbReference>
<dbReference type="Pfam" id="PF00430">
    <property type="entry name" value="ATP-synt_B"/>
    <property type="match status" value="1"/>
</dbReference>
<dbReference type="AlphaFoldDB" id="A0A1M5CSJ4"/>
<evidence type="ECO:0000256" key="14">
    <source>
        <dbReference type="ARBA" id="ARBA00037847"/>
    </source>
</evidence>
<comment type="similarity">
    <text evidence="1 15 16">Belongs to the ATPase B chain family.</text>
</comment>
<evidence type="ECO:0000256" key="10">
    <source>
        <dbReference type="ARBA" id="ARBA00023310"/>
    </source>
</evidence>
<evidence type="ECO:0000256" key="5">
    <source>
        <dbReference type="ARBA" id="ARBA00022692"/>
    </source>
</evidence>
<proteinExistence type="inferred from homology"/>
<name>A0A1M5CSJ4_9BACT</name>
<evidence type="ECO:0000256" key="1">
    <source>
        <dbReference type="ARBA" id="ARBA00005513"/>
    </source>
</evidence>
<dbReference type="NCBIfam" id="TIGR01144">
    <property type="entry name" value="ATP_synt_b"/>
    <property type="match status" value="1"/>
</dbReference>
<dbReference type="RefSeq" id="WP_073002621.1">
    <property type="nucleotide sequence ID" value="NZ_FQUM01000006.1"/>
</dbReference>
<evidence type="ECO:0000256" key="15">
    <source>
        <dbReference type="HAMAP-Rule" id="MF_01398"/>
    </source>
</evidence>
<feature type="coiled-coil region" evidence="17">
    <location>
        <begin position="34"/>
        <end position="130"/>
    </location>
</feature>
<keyword evidence="7 15" id="KW-1133">Transmembrane helix</keyword>
<dbReference type="GO" id="GO:0046933">
    <property type="term" value="F:proton-transporting ATP synthase activity, rotational mechanism"/>
    <property type="evidence" value="ECO:0007669"/>
    <property type="project" value="UniProtKB-UniRule"/>
</dbReference>
<keyword evidence="5 15" id="KW-0812">Transmembrane</keyword>
<keyword evidence="19" id="KW-1185">Reference proteome</keyword>
<dbReference type="Proteomes" id="UP000184164">
    <property type="component" value="Unassembled WGS sequence"/>
</dbReference>
<dbReference type="PANTHER" id="PTHR33445:SF1">
    <property type="entry name" value="ATP SYNTHASE SUBUNIT B"/>
    <property type="match status" value="1"/>
</dbReference>
<evidence type="ECO:0000256" key="2">
    <source>
        <dbReference type="ARBA" id="ARBA00022448"/>
    </source>
</evidence>
<keyword evidence="6 15" id="KW-0375">Hydrogen ion transport</keyword>
<sequence>MELVTPNLGTIFWMVIIFGVVAFVLKKFAWRPILNALTEREESIENALHEAERARKEMAKLKAGNEQLLAEARKEKESILREAMNLKDGIIAEAKDKAAAETQKNIENARQQIENEKAKAINEMKQQMSELSLLIAEKVIRKEMADNKQQQEMVNKLVEGIKLN</sequence>
<evidence type="ECO:0000256" key="4">
    <source>
        <dbReference type="ARBA" id="ARBA00022547"/>
    </source>
</evidence>
<dbReference type="InterPro" id="IPR028987">
    <property type="entry name" value="ATP_synth_B-like_membr_sf"/>
</dbReference>
<dbReference type="GO" id="GO:0005886">
    <property type="term" value="C:plasma membrane"/>
    <property type="evidence" value="ECO:0007669"/>
    <property type="project" value="UniProtKB-SubCell"/>
</dbReference>
<dbReference type="OrthoDB" id="9795289at2"/>
<dbReference type="EMBL" id="FQUM01000006">
    <property type="protein sequence ID" value="SHF57322.1"/>
    <property type="molecule type" value="Genomic_DNA"/>
</dbReference>
<evidence type="ECO:0000313" key="19">
    <source>
        <dbReference type="Proteomes" id="UP000184164"/>
    </source>
</evidence>
<keyword evidence="4 15" id="KW-0138">CF(0)</keyword>
<dbReference type="SUPFAM" id="SSF81573">
    <property type="entry name" value="F1F0 ATP synthase subunit B, membrane domain"/>
    <property type="match status" value="1"/>
</dbReference>
<evidence type="ECO:0000256" key="16">
    <source>
        <dbReference type="RuleBase" id="RU003848"/>
    </source>
</evidence>
<evidence type="ECO:0000256" key="12">
    <source>
        <dbReference type="ARBA" id="ARBA00025614"/>
    </source>
</evidence>
<dbReference type="GO" id="GO:0012505">
    <property type="term" value="C:endomembrane system"/>
    <property type="evidence" value="ECO:0007669"/>
    <property type="project" value="UniProtKB-SubCell"/>
</dbReference>
<dbReference type="HAMAP" id="MF_01398">
    <property type="entry name" value="ATP_synth_b_bprime"/>
    <property type="match status" value="1"/>
</dbReference>
<protein>
    <recommendedName>
        <fullName evidence="15">ATP synthase subunit b</fullName>
    </recommendedName>
    <alternativeName>
        <fullName evidence="15">ATP synthase F(0) sector subunit b</fullName>
    </alternativeName>
    <alternativeName>
        <fullName evidence="15">ATPase subunit I</fullName>
    </alternativeName>
    <alternativeName>
        <fullName evidence="15">F-type ATPase subunit b</fullName>
        <shortName evidence="15">F-ATPase subunit b</shortName>
    </alternativeName>
</protein>